<accession>A0ABP7L003</accession>
<dbReference type="EMBL" id="BAABBM010000001">
    <property type="protein sequence ID" value="GAA3890011.1"/>
    <property type="molecule type" value="Genomic_DNA"/>
</dbReference>
<evidence type="ECO:0000313" key="2">
    <source>
        <dbReference type="Proteomes" id="UP001500827"/>
    </source>
</evidence>
<dbReference type="Proteomes" id="UP001500827">
    <property type="component" value="Unassembled WGS sequence"/>
</dbReference>
<dbReference type="RefSeq" id="WP_344698238.1">
    <property type="nucleotide sequence ID" value="NZ_BAABBM010000001.1"/>
</dbReference>
<evidence type="ECO:0008006" key="3">
    <source>
        <dbReference type="Google" id="ProtNLM"/>
    </source>
</evidence>
<protein>
    <recommendedName>
        <fullName evidence="3">YdhG-like domain-containing protein</fullName>
    </recommendedName>
</protein>
<proteinExistence type="predicted"/>
<evidence type="ECO:0000313" key="1">
    <source>
        <dbReference type="EMBL" id="GAA3890011.1"/>
    </source>
</evidence>
<sequence length="151" mass="16161">MDDAAAKLGQFLCKYDAPVAADARYALKTLADRFPTATRIVYDNYNALVVGFGASDKVSDAILSIAVYPRYVTLFFLRGARVTDPNGLLEGSGSKVRHIKLKSISLLQTAEVGALIDAAVASAPKPFPLEGKGPLIIKSISPNQRPRRSAP</sequence>
<name>A0ABP7L003_9SPHN</name>
<organism evidence="1 2">
    <name type="scientific">Sphingomonas limnosediminicola</name>
    <dbReference type="NCBI Taxonomy" id="940133"/>
    <lineage>
        <taxon>Bacteria</taxon>
        <taxon>Pseudomonadati</taxon>
        <taxon>Pseudomonadota</taxon>
        <taxon>Alphaproteobacteria</taxon>
        <taxon>Sphingomonadales</taxon>
        <taxon>Sphingomonadaceae</taxon>
        <taxon>Sphingomonas</taxon>
    </lineage>
</organism>
<gene>
    <name evidence="1" type="ORF">GCM10022276_06300</name>
</gene>
<keyword evidence="2" id="KW-1185">Reference proteome</keyword>
<comment type="caution">
    <text evidence="1">The sequence shown here is derived from an EMBL/GenBank/DDBJ whole genome shotgun (WGS) entry which is preliminary data.</text>
</comment>
<reference evidence="2" key="1">
    <citation type="journal article" date="2019" name="Int. J. Syst. Evol. Microbiol.">
        <title>The Global Catalogue of Microorganisms (GCM) 10K type strain sequencing project: providing services to taxonomists for standard genome sequencing and annotation.</title>
        <authorList>
            <consortium name="The Broad Institute Genomics Platform"/>
            <consortium name="The Broad Institute Genome Sequencing Center for Infectious Disease"/>
            <person name="Wu L."/>
            <person name="Ma J."/>
        </authorList>
    </citation>
    <scope>NUCLEOTIDE SEQUENCE [LARGE SCALE GENOMIC DNA]</scope>
    <source>
        <strain evidence="2">JCM 17543</strain>
    </source>
</reference>